<dbReference type="Proteomes" id="UP000326780">
    <property type="component" value="Chromosome"/>
</dbReference>
<gene>
    <name evidence="1" type="ORF">GFK26_17960</name>
</gene>
<evidence type="ECO:0000313" key="2">
    <source>
        <dbReference type="Proteomes" id="UP000326780"/>
    </source>
</evidence>
<dbReference type="RefSeq" id="WP_153283133.1">
    <property type="nucleotide sequence ID" value="NZ_CP045644.1"/>
</dbReference>
<dbReference type="AlphaFoldDB" id="A0A5Q0M7P6"/>
<dbReference type="Gene3D" id="1.10.260.40">
    <property type="entry name" value="lambda repressor-like DNA-binding domains"/>
    <property type="match status" value="1"/>
</dbReference>
<protein>
    <submittedName>
        <fullName evidence="1">Uncharacterized protein</fullName>
    </submittedName>
</protein>
<evidence type="ECO:0000313" key="1">
    <source>
        <dbReference type="EMBL" id="QFZ84515.1"/>
    </source>
</evidence>
<accession>A0A5Q0M7P6</accession>
<dbReference type="InterPro" id="IPR010982">
    <property type="entry name" value="Lambda_DNA-bd_dom_sf"/>
</dbReference>
<dbReference type="EMBL" id="CP045644">
    <property type="protein sequence ID" value="QFZ84515.1"/>
    <property type="molecule type" value="Genomic_DNA"/>
</dbReference>
<sequence>MNATATKKAAAPKKTAAAGIPLNEFLARRQDEAGMRNYELAEKMGYGSANVVAMLRSGNMAFPVNKVGVTAKALGIDPAFLLTRVLEARNPELLEVLQEILGNQLVTDLEAKMLGWVRKETDGVEFDIDRYPDFKKEFGAGLKEIAKREKALHGASMDAIKRNYKPGPAKKAG</sequence>
<organism evidence="1 2">
    <name type="scientific">Variovorax paradoxus</name>
    <dbReference type="NCBI Taxonomy" id="34073"/>
    <lineage>
        <taxon>Bacteria</taxon>
        <taxon>Pseudomonadati</taxon>
        <taxon>Pseudomonadota</taxon>
        <taxon>Betaproteobacteria</taxon>
        <taxon>Burkholderiales</taxon>
        <taxon>Comamonadaceae</taxon>
        <taxon>Variovorax</taxon>
    </lineage>
</organism>
<name>A0A5Q0M7P6_VARPD</name>
<proteinExistence type="predicted"/>
<reference evidence="1 2" key="1">
    <citation type="submission" date="2019-10" db="EMBL/GenBank/DDBJ databases">
        <title>Complete genome sequence of Variovorax paradoxus 5C-2.</title>
        <authorList>
            <person name="Gogoleva N.E."/>
            <person name="Balkin A.S."/>
        </authorList>
    </citation>
    <scope>NUCLEOTIDE SEQUENCE [LARGE SCALE GENOMIC DNA]</scope>
    <source>
        <strain evidence="1 2">5C-2</strain>
    </source>
</reference>
<dbReference type="GO" id="GO:0003677">
    <property type="term" value="F:DNA binding"/>
    <property type="evidence" value="ECO:0007669"/>
    <property type="project" value="InterPro"/>
</dbReference>